<protein>
    <submittedName>
        <fullName evidence="1">Uncharacterized protein</fullName>
    </submittedName>
</protein>
<gene>
    <name evidence="1" type="ORF">K3G42_008638</name>
</gene>
<name>A0ACB8F2N9_9SAUR</name>
<evidence type="ECO:0000313" key="2">
    <source>
        <dbReference type="Proteomes" id="UP000827872"/>
    </source>
</evidence>
<organism evidence="1 2">
    <name type="scientific">Sphaerodactylus townsendi</name>
    <dbReference type="NCBI Taxonomy" id="933632"/>
    <lineage>
        <taxon>Eukaryota</taxon>
        <taxon>Metazoa</taxon>
        <taxon>Chordata</taxon>
        <taxon>Craniata</taxon>
        <taxon>Vertebrata</taxon>
        <taxon>Euteleostomi</taxon>
        <taxon>Lepidosauria</taxon>
        <taxon>Squamata</taxon>
        <taxon>Bifurcata</taxon>
        <taxon>Gekkota</taxon>
        <taxon>Sphaerodactylidae</taxon>
        <taxon>Sphaerodactylus</taxon>
    </lineage>
</organism>
<dbReference type="EMBL" id="CM037618">
    <property type="protein sequence ID" value="KAH7999324.1"/>
    <property type="molecule type" value="Genomic_DNA"/>
</dbReference>
<reference evidence="1" key="1">
    <citation type="submission" date="2021-08" db="EMBL/GenBank/DDBJ databases">
        <title>The first chromosome-level gecko genome reveals the dynamic sex chromosomes of Neotropical dwarf geckos (Sphaerodactylidae: Sphaerodactylus).</title>
        <authorList>
            <person name="Pinto B.J."/>
            <person name="Keating S.E."/>
            <person name="Gamble T."/>
        </authorList>
    </citation>
    <scope>NUCLEOTIDE SEQUENCE</scope>
    <source>
        <strain evidence="1">TG3544</strain>
    </source>
</reference>
<accession>A0ACB8F2N9</accession>
<proteinExistence type="predicted"/>
<dbReference type="Proteomes" id="UP000827872">
    <property type="component" value="Linkage Group LG05"/>
</dbReference>
<sequence length="170" mass="19742">MRTRQTPKSTLVLELEGTLAVSSLTADWDDASTFPVRFQGQHYQVFFKLRPHLEEFLEELAKIFEVFVFTASKQDYADKILKAFGRQRKLIRHQLYQEDCRCNQGYYVKDLSVLERDLARTVAVANYLEAFPCQTSNVMLIPKWLGDPLDEELLRLIPGLKHLSQVDSLM</sequence>
<evidence type="ECO:0000313" key="1">
    <source>
        <dbReference type="EMBL" id="KAH7999324.1"/>
    </source>
</evidence>
<comment type="caution">
    <text evidence="1">The sequence shown here is derived from an EMBL/GenBank/DDBJ whole genome shotgun (WGS) entry which is preliminary data.</text>
</comment>
<keyword evidence="2" id="KW-1185">Reference proteome</keyword>